<reference evidence="1" key="3">
    <citation type="submission" date="2023-05" db="EMBL/GenBank/DDBJ databases">
        <authorList>
            <person name="Smith C.H."/>
        </authorList>
    </citation>
    <scope>NUCLEOTIDE SEQUENCE</scope>
    <source>
        <strain evidence="1">CHS0354</strain>
        <tissue evidence="1">Mantle</tissue>
    </source>
</reference>
<dbReference type="Proteomes" id="UP001195483">
    <property type="component" value="Unassembled WGS sequence"/>
</dbReference>
<dbReference type="EMBL" id="JAEAOA010000628">
    <property type="protein sequence ID" value="KAK3585034.1"/>
    <property type="molecule type" value="Genomic_DNA"/>
</dbReference>
<dbReference type="AlphaFoldDB" id="A0AAE0S4M2"/>
<sequence>MASCIGRVRKDICLLMRCSDPKTGICLGKYHGAARGTECGTNEVITPLSPSSQTYDWLIRL</sequence>
<evidence type="ECO:0000313" key="2">
    <source>
        <dbReference type="Proteomes" id="UP001195483"/>
    </source>
</evidence>
<reference evidence="1" key="1">
    <citation type="journal article" date="2021" name="Genome Biol. Evol.">
        <title>A High-Quality Reference Genome for a Parasitic Bivalve with Doubly Uniparental Inheritance (Bivalvia: Unionida).</title>
        <authorList>
            <person name="Smith C.H."/>
        </authorList>
    </citation>
    <scope>NUCLEOTIDE SEQUENCE</scope>
    <source>
        <strain evidence="1">CHS0354</strain>
    </source>
</reference>
<comment type="caution">
    <text evidence="1">The sequence shown here is derived from an EMBL/GenBank/DDBJ whole genome shotgun (WGS) entry which is preliminary data.</text>
</comment>
<accession>A0AAE0S4M2</accession>
<protein>
    <submittedName>
        <fullName evidence="1">Uncharacterized protein</fullName>
    </submittedName>
</protein>
<reference evidence="1" key="2">
    <citation type="journal article" date="2021" name="Genome Biol. Evol.">
        <title>Developing a high-quality reference genome for a parasitic bivalve with doubly uniparental inheritance (Bivalvia: Unionida).</title>
        <authorList>
            <person name="Smith C.H."/>
        </authorList>
    </citation>
    <scope>NUCLEOTIDE SEQUENCE</scope>
    <source>
        <strain evidence="1">CHS0354</strain>
        <tissue evidence="1">Mantle</tissue>
    </source>
</reference>
<gene>
    <name evidence="1" type="ORF">CHS0354_009882</name>
</gene>
<name>A0AAE0S4M2_9BIVA</name>
<proteinExistence type="predicted"/>
<keyword evidence="2" id="KW-1185">Reference proteome</keyword>
<organism evidence="1 2">
    <name type="scientific">Potamilus streckersoni</name>
    <dbReference type="NCBI Taxonomy" id="2493646"/>
    <lineage>
        <taxon>Eukaryota</taxon>
        <taxon>Metazoa</taxon>
        <taxon>Spiralia</taxon>
        <taxon>Lophotrochozoa</taxon>
        <taxon>Mollusca</taxon>
        <taxon>Bivalvia</taxon>
        <taxon>Autobranchia</taxon>
        <taxon>Heteroconchia</taxon>
        <taxon>Palaeoheterodonta</taxon>
        <taxon>Unionida</taxon>
        <taxon>Unionoidea</taxon>
        <taxon>Unionidae</taxon>
        <taxon>Ambleminae</taxon>
        <taxon>Lampsilini</taxon>
        <taxon>Potamilus</taxon>
    </lineage>
</organism>
<evidence type="ECO:0000313" key="1">
    <source>
        <dbReference type="EMBL" id="KAK3585034.1"/>
    </source>
</evidence>